<dbReference type="InterPro" id="IPR001791">
    <property type="entry name" value="Laminin_G"/>
</dbReference>
<evidence type="ECO:0000256" key="2">
    <source>
        <dbReference type="ARBA" id="ARBA00022525"/>
    </source>
</evidence>
<evidence type="ECO:0000256" key="10">
    <source>
        <dbReference type="ARBA" id="ARBA00065619"/>
    </source>
</evidence>
<evidence type="ECO:0000256" key="12">
    <source>
        <dbReference type="PROSITE-ProRule" id="PRU00460"/>
    </source>
</evidence>
<feature type="domain" description="Laminin EGF-like" evidence="17">
    <location>
        <begin position="1640"/>
        <end position="1686"/>
    </location>
</feature>
<evidence type="ECO:0000256" key="1">
    <source>
        <dbReference type="ARBA" id="ARBA00004302"/>
    </source>
</evidence>
<evidence type="ECO:0000256" key="13">
    <source>
        <dbReference type="SAM" id="Coils"/>
    </source>
</evidence>
<evidence type="ECO:0000256" key="5">
    <source>
        <dbReference type="ARBA" id="ARBA00022737"/>
    </source>
</evidence>
<dbReference type="Proteomes" id="UP000274756">
    <property type="component" value="Unassembled WGS sequence"/>
</dbReference>
<feature type="domain" description="Laminin G" evidence="16">
    <location>
        <begin position="2255"/>
        <end position="2453"/>
    </location>
</feature>
<feature type="domain" description="Laminin EGF-like" evidence="17">
    <location>
        <begin position="1071"/>
        <end position="1118"/>
    </location>
</feature>
<accession>A0A0N4UJ38</accession>
<feature type="domain" description="Laminin EGF-like" evidence="17">
    <location>
        <begin position="780"/>
        <end position="830"/>
    </location>
</feature>
<feature type="disulfide bond" evidence="12">
    <location>
        <begin position="504"/>
        <end position="513"/>
    </location>
</feature>
<evidence type="ECO:0000256" key="4">
    <source>
        <dbReference type="ARBA" id="ARBA00022729"/>
    </source>
</evidence>
<keyword evidence="8" id="KW-0325">Glycoprotein</keyword>
<dbReference type="FunFam" id="2.10.25.10:FF:000209">
    <property type="entry name" value="Laminin subunit alpha 5"/>
    <property type="match status" value="1"/>
</dbReference>
<feature type="disulfide bond" evidence="12">
    <location>
        <begin position="1168"/>
        <end position="1185"/>
    </location>
</feature>
<dbReference type="SMART" id="SM00180">
    <property type="entry name" value="EGF_Lam"/>
    <property type="match status" value="16"/>
</dbReference>
<dbReference type="InterPro" id="IPR013320">
    <property type="entry name" value="ConA-like_dom_sf"/>
</dbReference>
<dbReference type="InterPro" id="IPR056863">
    <property type="entry name" value="LMN_ATRN_NET-like_EGF"/>
</dbReference>
<dbReference type="Gene3D" id="2.60.120.260">
    <property type="entry name" value="Galactose-binding domain-like"/>
    <property type="match status" value="1"/>
</dbReference>
<dbReference type="FunFam" id="2.10.25.10:FF:000189">
    <property type="entry name" value="Laminin subunit alpha 2"/>
    <property type="match status" value="1"/>
</dbReference>
<comment type="caution">
    <text evidence="12">Lacks conserved residue(s) required for the propagation of feature annotation.</text>
</comment>
<feature type="disulfide bond" evidence="12">
    <location>
        <begin position="1642"/>
        <end position="1659"/>
    </location>
</feature>
<evidence type="ECO:0000256" key="3">
    <source>
        <dbReference type="ARBA" id="ARBA00022530"/>
    </source>
</evidence>
<feature type="domain" description="Laminin EGF-like" evidence="17">
    <location>
        <begin position="999"/>
        <end position="1043"/>
    </location>
</feature>
<feature type="disulfide bond" evidence="12">
    <location>
        <begin position="1661"/>
        <end position="1670"/>
    </location>
</feature>
<keyword evidence="14" id="KW-1133">Transmembrane helix</keyword>
<dbReference type="FunFam" id="2.10.25.10:FF:000074">
    <property type="entry name" value="Laminin subunit alpha"/>
    <property type="match status" value="1"/>
</dbReference>
<evidence type="ECO:0000256" key="9">
    <source>
        <dbReference type="ARBA" id="ARBA00023292"/>
    </source>
</evidence>
<feature type="domain" description="Laminin G" evidence="16">
    <location>
        <begin position="3179"/>
        <end position="3356"/>
    </location>
</feature>
<feature type="disulfide bond" evidence="12">
    <location>
        <begin position="951"/>
        <end position="968"/>
    </location>
</feature>
<comment type="subcellular location">
    <subcellularLocation>
        <location evidence="1">Secreted</location>
        <location evidence="1">Extracellular space</location>
        <location evidence="1">Extracellular matrix</location>
        <location evidence="1">Basement membrane</location>
    </subcellularLocation>
</comment>
<keyword evidence="9 12" id="KW-0424">Laminin EGF-like domain</keyword>
<dbReference type="CDD" id="cd00055">
    <property type="entry name" value="EGF_Lam"/>
    <property type="match status" value="14"/>
</dbReference>
<feature type="disulfide bond" evidence="12">
    <location>
        <begin position="459"/>
        <end position="468"/>
    </location>
</feature>
<dbReference type="PANTHER" id="PTHR10574:SF444">
    <property type="entry name" value="BASEMENT MEMBRANE-SPECIFIC HEPARAN SULFATE PROTEOGLYCAN CORE PROTEIN"/>
    <property type="match status" value="1"/>
</dbReference>
<keyword evidence="22" id="KW-1185">Reference proteome</keyword>
<feature type="disulfide bond" evidence="12">
    <location>
        <begin position="440"/>
        <end position="452"/>
    </location>
</feature>
<dbReference type="GO" id="GO:0009887">
    <property type="term" value="P:animal organ morphogenesis"/>
    <property type="evidence" value="ECO:0007669"/>
    <property type="project" value="TreeGrafter"/>
</dbReference>
<dbReference type="SUPFAM" id="SSF49899">
    <property type="entry name" value="Concanavalin A-like lectins/glucanases"/>
    <property type="match status" value="6"/>
</dbReference>
<dbReference type="OrthoDB" id="10011303at2759"/>
<dbReference type="SUPFAM" id="SSF57196">
    <property type="entry name" value="EGF/Laminin"/>
    <property type="match status" value="11"/>
</dbReference>
<dbReference type="SMART" id="SM00181">
    <property type="entry name" value="EGF"/>
    <property type="match status" value="11"/>
</dbReference>
<evidence type="ECO:0000259" key="16">
    <source>
        <dbReference type="PROSITE" id="PS50025"/>
    </source>
</evidence>
<keyword evidence="14" id="KW-0812">Transmembrane</keyword>
<keyword evidence="13" id="KW-0175">Coiled coil</keyword>
<feature type="domain" description="Laminin EGF-like" evidence="17">
    <location>
        <begin position="1166"/>
        <end position="1211"/>
    </location>
</feature>
<keyword evidence="2" id="KW-0964">Secreted</keyword>
<dbReference type="SMART" id="SM00281">
    <property type="entry name" value="LamB"/>
    <property type="match status" value="2"/>
</dbReference>
<dbReference type="FunFam" id="2.10.25.10:FF:000580">
    <property type="entry name" value="Wing blister, isoform B"/>
    <property type="match status" value="1"/>
</dbReference>
<dbReference type="PROSITE" id="PS50025">
    <property type="entry name" value="LAM_G_DOMAIN"/>
    <property type="match status" value="5"/>
</dbReference>
<evidence type="ECO:0000313" key="23">
    <source>
        <dbReference type="WBParaSite" id="DME_0000765201-mRNA-1"/>
    </source>
</evidence>
<feature type="chain" id="PRO_5041039218" evidence="15">
    <location>
        <begin position="24"/>
        <end position="3360"/>
    </location>
</feature>
<feature type="disulfide bond" evidence="11">
    <location>
        <begin position="2617"/>
        <end position="2644"/>
    </location>
</feature>
<feature type="domain" description="Laminin EGF-like" evidence="17">
    <location>
        <begin position="484"/>
        <end position="533"/>
    </location>
</feature>
<dbReference type="CDD" id="cd00110">
    <property type="entry name" value="LamG"/>
    <property type="match status" value="5"/>
</dbReference>
<dbReference type="Pfam" id="PF00052">
    <property type="entry name" value="Laminin_B"/>
    <property type="match status" value="2"/>
</dbReference>
<reference evidence="23" key="1">
    <citation type="submission" date="2016-04" db="UniProtKB">
        <authorList>
            <consortium name="WormBaseParasite"/>
        </authorList>
    </citation>
    <scope>IDENTIFICATION</scope>
</reference>
<dbReference type="WBParaSite" id="DME_0000765201-mRNA-1">
    <property type="protein sequence ID" value="DME_0000765201-mRNA-1"/>
    <property type="gene ID" value="DME_0000765201"/>
</dbReference>
<feature type="disulfide bond" evidence="12">
    <location>
        <begin position="1071"/>
        <end position="1083"/>
    </location>
</feature>
<dbReference type="GO" id="GO:0009888">
    <property type="term" value="P:tissue development"/>
    <property type="evidence" value="ECO:0007669"/>
    <property type="project" value="TreeGrafter"/>
</dbReference>
<dbReference type="InterPro" id="IPR008211">
    <property type="entry name" value="Laminin_N"/>
</dbReference>
<feature type="disulfide bond" evidence="12">
    <location>
        <begin position="949"/>
        <end position="961"/>
    </location>
</feature>
<evidence type="ECO:0000256" key="7">
    <source>
        <dbReference type="ARBA" id="ARBA00023157"/>
    </source>
</evidence>
<feature type="disulfide bond" evidence="12">
    <location>
        <begin position="799"/>
        <end position="808"/>
    </location>
</feature>
<dbReference type="PROSITE" id="PS51117">
    <property type="entry name" value="LAMININ_NTER"/>
    <property type="match status" value="1"/>
</dbReference>
<feature type="domain" description="Laminin IV type A" evidence="18">
    <location>
        <begin position="1293"/>
        <end position="1490"/>
    </location>
</feature>
<evidence type="ECO:0000256" key="6">
    <source>
        <dbReference type="ARBA" id="ARBA00022869"/>
    </source>
</evidence>
<dbReference type="PROSITE" id="PS50027">
    <property type="entry name" value="EGF_LAM_2"/>
    <property type="match status" value="10"/>
</dbReference>
<protein>
    <submittedName>
        <fullName evidence="23">Laminin subunit alpha-1</fullName>
    </submittedName>
</protein>
<feature type="signal peptide" evidence="15">
    <location>
        <begin position="1"/>
        <end position="23"/>
    </location>
</feature>
<feature type="coiled-coil region" evidence="13">
    <location>
        <begin position="2095"/>
        <end position="2122"/>
    </location>
</feature>
<feature type="coiled-coil region" evidence="13">
    <location>
        <begin position="2200"/>
        <end position="2255"/>
    </location>
</feature>
<evidence type="ECO:0000259" key="19">
    <source>
        <dbReference type="PROSITE" id="PS51117"/>
    </source>
</evidence>
<feature type="domain" description="Laminin G" evidence="16">
    <location>
        <begin position="2945"/>
        <end position="3175"/>
    </location>
</feature>
<feature type="disulfide bond" evidence="12">
    <location>
        <begin position="1187"/>
        <end position="1196"/>
    </location>
</feature>
<dbReference type="Pfam" id="PF00055">
    <property type="entry name" value="Laminin_N"/>
    <property type="match status" value="1"/>
</dbReference>
<dbReference type="PANTHER" id="PTHR10574">
    <property type="entry name" value="NETRIN/LAMININ-RELATED"/>
    <property type="match status" value="1"/>
</dbReference>
<feature type="transmembrane region" description="Helical" evidence="14">
    <location>
        <begin position="3014"/>
        <end position="3033"/>
    </location>
</feature>
<feature type="domain" description="Laminin EGF-like" evidence="17">
    <location>
        <begin position="440"/>
        <end position="483"/>
    </location>
</feature>
<dbReference type="Gene3D" id="2.60.120.200">
    <property type="match status" value="5"/>
</dbReference>
<feature type="domain" description="Laminin EGF-like" evidence="17">
    <location>
        <begin position="949"/>
        <end position="998"/>
    </location>
</feature>
<keyword evidence="3" id="KW-0272">Extracellular matrix</keyword>
<dbReference type="PRINTS" id="PR00011">
    <property type="entry name" value="EGFLAMININ"/>
</dbReference>
<feature type="domain" description="Laminin EGF-like" evidence="17">
    <location>
        <begin position="1533"/>
        <end position="1582"/>
    </location>
</feature>
<dbReference type="FunFam" id="2.10.25.10:FF:000106">
    <property type="entry name" value="Heparan sulfate proteoglycan 2"/>
    <property type="match status" value="1"/>
</dbReference>
<feature type="disulfide bond" evidence="12">
    <location>
        <begin position="1166"/>
        <end position="1178"/>
    </location>
</feature>
<dbReference type="Pfam" id="PF00053">
    <property type="entry name" value="EGF_laminin"/>
    <property type="match status" value="14"/>
</dbReference>
<feature type="domain" description="Laminin N-terminal" evidence="19">
    <location>
        <begin position="39"/>
        <end position="312"/>
    </location>
</feature>
<comment type="subunit">
    <text evidence="10">Laminin is a complex glycoprotein, consisting of three different polypeptide chains (alpha, beta, gamma), which are bound to each other by disulfide bonds into a cross-shaped molecule comprising one long and three short arms with globules at each end.</text>
</comment>
<feature type="disulfide bond" evidence="12">
    <location>
        <begin position="970"/>
        <end position="979"/>
    </location>
</feature>
<reference evidence="20 22" key="2">
    <citation type="submission" date="2018-11" db="EMBL/GenBank/DDBJ databases">
        <authorList>
            <consortium name="Pathogen Informatics"/>
        </authorList>
    </citation>
    <scope>NUCLEOTIDE SEQUENCE [LARGE SCALE GENOMIC DNA]</scope>
</reference>
<dbReference type="FunFam" id="2.10.25.10:FF:000242">
    <property type="entry name" value="Laminin subunit alpha 1"/>
    <property type="match status" value="1"/>
</dbReference>
<evidence type="ECO:0000256" key="11">
    <source>
        <dbReference type="PROSITE-ProRule" id="PRU00122"/>
    </source>
</evidence>
<dbReference type="InterPro" id="IPR000742">
    <property type="entry name" value="EGF"/>
</dbReference>
<keyword evidence="14" id="KW-0472">Membrane</keyword>
<gene>
    <name evidence="20" type="ORF">DME_LOCUS1919</name>
</gene>
<evidence type="ECO:0000256" key="8">
    <source>
        <dbReference type="ARBA" id="ARBA00023180"/>
    </source>
</evidence>
<dbReference type="FunFam" id="2.10.25.10:FF:000069">
    <property type="entry name" value="Laminin subunit alpha 1"/>
    <property type="match status" value="1"/>
</dbReference>
<feature type="domain" description="Laminin G" evidence="16">
    <location>
        <begin position="2655"/>
        <end position="2844"/>
    </location>
</feature>
<keyword evidence="7 12" id="KW-1015">Disulfide bond</keyword>
<dbReference type="SMART" id="SM00282">
    <property type="entry name" value="LamG"/>
    <property type="match status" value="5"/>
</dbReference>
<evidence type="ECO:0000259" key="18">
    <source>
        <dbReference type="PROSITE" id="PS51115"/>
    </source>
</evidence>
<dbReference type="InterPro" id="IPR000034">
    <property type="entry name" value="Laminin_IV"/>
</dbReference>
<evidence type="ECO:0000313" key="22">
    <source>
        <dbReference type="Proteomes" id="UP000274756"/>
    </source>
</evidence>
<dbReference type="Pfam" id="PF02210">
    <property type="entry name" value="Laminin_G_2"/>
    <property type="match status" value="3"/>
</dbReference>
<feature type="domain" description="Laminin EGF-like" evidence="17">
    <location>
        <begin position="1212"/>
        <end position="1269"/>
    </location>
</feature>
<dbReference type="STRING" id="318479.A0A0N4UJ38"/>
<feature type="disulfide bond" evidence="12">
    <location>
        <begin position="1640"/>
        <end position="1652"/>
    </location>
</feature>
<evidence type="ECO:0000313" key="20">
    <source>
        <dbReference type="EMBL" id="VDN51946.1"/>
    </source>
</evidence>
<feature type="disulfide bond" evidence="12">
    <location>
        <begin position="1240"/>
        <end position="1249"/>
    </location>
</feature>
<keyword evidence="4 15" id="KW-0732">Signal</keyword>
<keyword evidence="6" id="KW-0084">Basement membrane</keyword>
<keyword evidence="5" id="KW-0677">Repeat</keyword>
<feature type="disulfide bond" evidence="12">
    <location>
        <begin position="1552"/>
        <end position="1561"/>
    </location>
</feature>
<feature type="disulfide bond" evidence="11">
    <location>
        <begin position="3329"/>
        <end position="3356"/>
    </location>
</feature>
<evidence type="ECO:0000313" key="21">
    <source>
        <dbReference type="Proteomes" id="UP000038040"/>
    </source>
</evidence>
<dbReference type="InterPro" id="IPR002049">
    <property type="entry name" value="LE_dom"/>
</dbReference>
<dbReference type="PROSITE" id="PS01248">
    <property type="entry name" value="EGF_LAM_1"/>
    <property type="match status" value="6"/>
</dbReference>
<dbReference type="SMART" id="SM00136">
    <property type="entry name" value="LamNT"/>
    <property type="match status" value="1"/>
</dbReference>
<dbReference type="Proteomes" id="UP000038040">
    <property type="component" value="Unplaced"/>
</dbReference>
<feature type="transmembrane region" description="Helical" evidence="14">
    <location>
        <begin position="3054"/>
        <end position="3073"/>
    </location>
</feature>
<dbReference type="PROSITE" id="PS51115">
    <property type="entry name" value="LAMININ_IVA"/>
    <property type="match status" value="2"/>
</dbReference>
<name>A0A0N4UJ38_DRAME</name>
<dbReference type="FunFam" id="2.10.25.10:FF:000130">
    <property type="entry name" value="Laminin subunit beta 1"/>
    <property type="match status" value="1"/>
</dbReference>
<feature type="disulfide bond" evidence="12">
    <location>
        <begin position="982"/>
        <end position="996"/>
    </location>
</feature>
<dbReference type="GO" id="GO:0005604">
    <property type="term" value="C:basement membrane"/>
    <property type="evidence" value="ECO:0007669"/>
    <property type="project" value="UniProtKB-SubCell"/>
</dbReference>
<evidence type="ECO:0000259" key="17">
    <source>
        <dbReference type="PROSITE" id="PS50027"/>
    </source>
</evidence>
<dbReference type="Gene3D" id="2.10.25.10">
    <property type="entry name" value="Laminin"/>
    <property type="match status" value="13"/>
</dbReference>
<feature type="domain" description="Laminin IV type A" evidence="18">
    <location>
        <begin position="554"/>
        <end position="746"/>
    </location>
</feature>
<dbReference type="InterPro" id="IPR050440">
    <property type="entry name" value="Laminin/Netrin_ECM"/>
</dbReference>
<dbReference type="FunFam" id="2.10.25.10:FF:000082">
    <property type="entry name" value="Laminin subunit alpha 1"/>
    <property type="match status" value="1"/>
</dbReference>
<feature type="disulfide bond" evidence="12">
    <location>
        <begin position="1073"/>
        <end position="1090"/>
    </location>
</feature>
<dbReference type="Pfam" id="PF00054">
    <property type="entry name" value="Laminin_G_1"/>
    <property type="match status" value="2"/>
</dbReference>
<feature type="domain" description="Laminin G" evidence="16">
    <location>
        <begin position="2463"/>
        <end position="2644"/>
    </location>
</feature>
<dbReference type="FunFam" id="2.10.25.10:FF:000067">
    <property type="entry name" value="Laminin subunit gamma 1"/>
    <property type="match status" value="1"/>
</dbReference>
<feature type="disulfide bond" evidence="12">
    <location>
        <begin position="1092"/>
        <end position="1101"/>
    </location>
</feature>
<dbReference type="Gene3D" id="2.170.300.10">
    <property type="entry name" value="Tie2 ligand-binding domain superfamily"/>
    <property type="match status" value="2"/>
</dbReference>
<dbReference type="Pfam" id="PF24973">
    <property type="entry name" value="EGF_LMN_ATRN"/>
    <property type="match status" value="2"/>
</dbReference>
<sequence>MLSRHSSLVNLIFYLLILSVINANYDYDDSFMEFASSEGERGLFPNIFNLATNALIWADATCGEEHKEIYCKLVEHVFNRQPQCDVCDANDAKKRHPIEFAIDGTRRWWQSPSLANVAYIIVKSAIAPRPGTWVLEKSLDGINYKPWQYYATSDSDCMRVFGVPATTGLPKFLKDDEVICTSYYSKLDPLENGEIHTSLVNGRPTAEAASELLQMLAKLFAWGPFSVEDTISDLITLILIVCLRRMIELFCLDHLGITEFTRARFVRLRLISIRTLNAHLMIINNRASRHRLDKSVTRRYFYALKDISIGGQCICHGHAESCPPDPVTGQFRCECRHNTCGESCSSCCPLFNQLPWAQGTQSHPNICQACQCFNHADRCEYDPEIERLGLSVTPEGIFEGGGKCIDCKHNTDGINCERCKWTYYRPSGITHYREDACRPCDCDPLGSEHNNCRPGDCICKPGFGGRRCDICARGYRSHPSCEPCPCNQAGSLNFDTCEEEKCVCKANVEGIYCDRCKEGTINLNANNPIGCQTCFCFGQSGICSEKKWDRGQIRDNIGWNLTDYSQTKSVKPKSENGEMLIYNIDDHKSETLHYWKAPAIFLGNMLKSYGGYLHYYVYFVPSSDGESVPIPDVILEGDGLKLEYHSRQELFPRENISMLIPIRETMGWYNSATRTAVDKTDLMRALADVNSLLIRSTYHQNQVQSSIYGLSLDTATEPQKKKEMEDEMDASKPKTLIDTLMRGVEICECPENFSGTSCEQCVAGYRRVNAQLYAGKCEQCICEGHSNKCDPYTGHCLDCQHNTTGFRCHQCLPGYYGNPSLGGEMGQCRSCACPTIDNNFSSQCALTQLVVEGVAASSEDAYVCTACEQGYDGNKCEVCADGYFGDPLAMNGSCRPCECNGNIDPMAIGNCDRTTGKCLKCIYNTDGDHCEYCKENHWGNVNNKSCKPCNCHPKGSNVASCDNSTGSCDCRENYEGAQCDRCKDGHGDIENKCPLCKCNSTGSFGSECDQVSGQCACKTGVFGKHCDMCRASYFNFTEFGCQFCHCNTYGAIDNGKCDNMTGKCECRSNECECDEKGSEDTQCDIHTGQCICKPGVTGLKCKKCAPNHFGMSEEGCKECQICPAPGQVCDPITGDCVCPPNTVGEICENCTTNAWDYDPLRGCTLCECSDIGADGPDCSPVNGQCNCRSGYVGIKCDRCTHGYFNFPNCEPCNCDLSGVDPKSCGSEGSCLCDDSGQCSCKKNVKGEKCDICVEHSFSLEKSNPLGCTECFCFNRTNSCKQSNLVWQQIYADDREVNFKLIKCLMSVIFQEPWQYFTRKHNINILKEYPQRYNSYPADVSPVYWPMPMSFLGDKTTSYNGFIRFKVVNSDNQRGIDERIPDAQYFRYFPQIVLIGNHRIILEYVPDDISDNGRYKVKIHESQWHSRLSPEIPVSRKLMMIALQNIHSLYIRATYNYPARGDLAAIKEVSIDIGVMENVSDTNAVATGVEMCECLKGYAGYSCQNADEGYCRKRQPDYLNSEDDLMLIGWSEPCACNGHSTTCNPETCRCINCEHNTFGDYCQYCKPGYFGDALLPGPYVCTKCACPLANNSFSNTCVAVNSGRGYLCDSCKPGYTGLYCETCISGFFGNPNVEGGFCAECDCHPNGSKHGVCDVNTGQCECHEGITGRDCSLCQERHAFVGGICLSCDQACTAELMTMIDELERTLSSQNFSGLRPIPWKRIARIGNDIKSLHAILDSIQLDKSAAESLISEIGTNKIPLVEMKAVVDQARYIQERSNKSKNKIDEIVYEAIALGKSVQKEHSRVYGLVQQLIHYVSFGGHGDGKLANLLTDVMLHETRSYLDAIKERGQYIDKRHNRGIIEFDKAEELLKKITSKKLNNTVFESLKQRLQTFRQWVDDYRATVWDHARQNTLAANRVSGVVSKRIERFNDVASNITDILVKATNEIGMAENMVVEAKTDKILSMYDDFKNLNDTLFPIIRETMEKCQGEADKYGQLLNEYRREYGDGSNYHASKLESEAIGLQSSFVDTKMAAANPLRASNAYKEIVDALRNALNASETAKKAAEHAYNELDPKSETSMVNIALQSRNKSLDLKKDSEMNLNDLTKERLDYKNRLDVVRKTISDRQKKKSLISEQYQTFDDQHDRMTGLVNAAGDSEDRAKGVLEKANKINAKIKEVDESVSNLKKFASESIREIIDNVREANTEVKTAVDHIEKVNRQTEEDAKRIGDLGNKIAILQEKIKEAREKASRIRISMKSDEEGACRRSFTSPIHPSPSNKFSIKYRPFWNVPDSLIFLTRTKAKRTQPAEYLAMELRNRRIVVHWDIGSGARKATNTHTINYITPGDRTAWYHINIERIGNSVVVTVAQRQTIMGEGVRAIDEPTTVKVGKSEEDSDVIFNTVPGETKIQFGIDANLAKELGFSTNKFYGTIGGFTVDDAHLPLWSFSQSNQACEGDFAAPVTASTGHIFRDGFAQIRLQSVERPSGAQITMIFSAYSPDGLLYFRGNPSSTEFVDIELRDGRIVFKVNLGDGSYAGVQSKKSSYNDGRVHNVRAIRNNGEMHLQVDNENDRSMQKIPGKNGVLSIHEYDHFVGGVPSDFNKTAFEQFDIHWNGFFGCIQSVKPSQVTELDLDHTIRSQRKSQGCSFKNNRLEPADRIIGFEKPGFLIIEGVQLSDNSTLAFAFRTRTANATLLFQSSKLTTFRRRERETDSSYGQGYLAFYLYRGYLVVHLGIDASQRSKVLTLRSENVYNDGQLHSVFLSRQGIMITLRVDDREVASGTLMDQTTIGAPSMQIFIGGFPDKIRPSSSEMPMAESFIGCISHIFSNYEMVPIIPDAHLAIIGSCPVGPFSTSSSDEPLTDHQAFDRKASKISLHKIEPTLSTSDKYIYADAQVAAASGRLLPTDLPNDRVPIVVHGSINTQIRSTKLPSMKCMSAITADDDGEGSARFGVSESSHSRLNFINHYPNIFEFRIGFSFRTTEPNGMLWIWANYKSYSRYVFLNLINGRLKLEVSNYLLLTVLTILLLVKLAPLAARMRTFVFMVISLLLHKGNWKNAFLAIVIRVVIPPFAWPFGIRALKTFTYNSPKLNDGHWYNVTIIKDNREISMKVDTFPMQNASDMPSPKVMKKRMYVGGVISRHRKQFLLTTPGFTGCIRNFTVADKTYDLFVSSRDVIPCSVPSQSFYVHVGGYFNFGPMKTFNNRNDIHISIQFRPGVESGLVFSLMNKDSDNNAWIIIYLKDGLVIFELFAAKQRLDLKHFFSGNICDGNWHNLSLQMSYRNIILSLDLEIEHKSSEINSESINLFRNLPVYIGGMPAASFEKSHISSLIGCFRNFRLSGEVVQFNKAKKSFKTILNSCPLSN</sequence>
<organism evidence="21 23">
    <name type="scientific">Dracunculus medinensis</name>
    <name type="common">Guinea worm</name>
    <dbReference type="NCBI Taxonomy" id="318479"/>
    <lineage>
        <taxon>Eukaryota</taxon>
        <taxon>Metazoa</taxon>
        <taxon>Ecdysozoa</taxon>
        <taxon>Nematoda</taxon>
        <taxon>Chromadorea</taxon>
        <taxon>Rhabditida</taxon>
        <taxon>Spirurina</taxon>
        <taxon>Dracunculoidea</taxon>
        <taxon>Dracunculidae</taxon>
        <taxon>Dracunculus</taxon>
    </lineage>
</organism>
<proteinExistence type="predicted"/>
<feature type="disulfide bond" evidence="12">
    <location>
        <begin position="1017"/>
        <end position="1026"/>
    </location>
</feature>
<evidence type="ECO:0000256" key="15">
    <source>
        <dbReference type="SAM" id="SignalP"/>
    </source>
</evidence>
<evidence type="ECO:0000256" key="14">
    <source>
        <dbReference type="SAM" id="Phobius"/>
    </source>
</evidence>
<dbReference type="EMBL" id="UYYG01000037">
    <property type="protein sequence ID" value="VDN51946.1"/>
    <property type="molecule type" value="Genomic_DNA"/>
</dbReference>